<organism evidence="3 4">
    <name type="scientific">Ramazzottius varieornatus</name>
    <name type="common">Water bear</name>
    <name type="synonym">Tardigrade</name>
    <dbReference type="NCBI Taxonomy" id="947166"/>
    <lineage>
        <taxon>Eukaryota</taxon>
        <taxon>Metazoa</taxon>
        <taxon>Ecdysozoa</taxon>
        <taxon>Tardigrada</taxon>
        <taxon>Eutardigrada</taxon>
        <taxon>Parachela</taxon>
        <taxon>Hypsibioidea</taxon>
        <taxon>Ramazzottiidae</taxon>
        <taxon>Ramazzottius</taxon>
    </lineage>
</organism>
<evidence type="ECO:0000259" key="2">
    <source>
        <dbReference type="Pfam" id="PF13843"/>
    </source>
</evidence>
<feature type="region of interest" description="Disordered" evidence="1">
    <location>
        <begin position="571"/>
        <end position="612"/>
    </location>
</feature>
<dbReference type="InterPro" id="IPR029526">
    <property type="entry name" value="PGBD"/>
</dbReference>
<feature type="compositionally biased region" description="Basic residues" evidence="1">
    <location>
        <begin position="600"/>
        <end position="612"/>
    </location>
</feature>
<dbReference type="PANTHER" id="PTHR46599">
    <property type="entry name" value="PIGGYBAC TRANSPOSABLE ELEMENT-DERIVED PROTEIN 4"/>
    <property type="match status" value="1"/>
</dbReference>
<dbReference type="AlphaFoldDB" id="A0A1D1VYN7"/>
<feature type="compositionally biased region" description="Acidic residues" evidence="1">
    <location>
        <begin position="18"/>
        <end position="44"/>
    </location>
</feature>
<dbReference type="EMBL" id="BDGG01000011">
    <property type="protein sequence ID" value="GAV04938.1"/>
    <property type="molecule type" value="Genomic_DNA"/>
</dbReference>
<protein>
    <recommendedName>
        <fullName evidence="2">PiggyBac transposable element-derived protein domain-containing protein</fullName>
    </recommendedName>
</protein>
<evidence type="ECO:0000313" key="4">
    <source>
        <dbReference type="Proteomes" id="UP000186922"/>
    </source>
</evidence>
<dbReference type="PANTHER" id="PTHR46599:SF6">
    <property type="entry name" value="DUAL SPECIFICITY PHOSPHATASE 26"/>
    <property type="match status" value="1"/>
</dbReference>
<feature type="domain" description="PiggyBac transposable element-derived protein" evidence="2">
    <location>
        <begin position="63"/>
        <end position="149"/>
    </location>
</feature>
<dbReference type="Proteomes" id="UP000186922">
    <property type="component" value="Unassembled WGS sequence"/>
</dbReference>
<comment type="caution">
    <text evidence="3">The sequence shown here is derived from an EMBL/GenBank/DDBJ whole genome shotgun (WGS) entry which is preliminary data.</text>
</comment>
<proteinExistence type="predicted"/>
<dbReference type="Pfam" id="PF13843">
    <property type="entry name" value="DDE_Tnp_1_7"/>
    <property type="match status" value="1"/>
</dbReference>
<keyword evidence="4" id="KW-1185">Reference proteome</keyword>
<name>A0A1D1VYN7_RAMVA</name>
<evidence type="ECO:0000256" key="1">
    <source>
        <dbReference type="SAM" id="MobiDB-lite"/>
    </source>
</evidence>
<feature type="compositionally biased region" description="Low complexity" evidence="1">
    <location>
        <begin position="571"/>
        <end position="580"/>
    </location>
</feature>
<reference evidence="3 4" key="1">
    <citation type="journal article" date="2016" name="Nat. Commun.">
        <title>Extremotolerant tardigrade genome and improved radiotolerance of human cultured cells by tardigrade-unique protein.</title>
        <authorList>
            <person name="Hashimoto T."/>
            <person name="Horikawa D.D."/>
            <person name="Saito Y."/>
            <person name="Kuwahara H."/>
            <person name="Kozuka-Hata H."/>
            <person name="Shin-I T."/>
            <person name="Minakuchi Y."/>
            <person name="Ohishi K."/>
            <person name="Motoyama A."/>
            <person name="Aizu T."/>
            <person name="Enomoto A."/>
            <person name="Kondo K."/>
            <person name="Tanaka S."/>
            <person name="Hara Y."/>
            <person name="Koshikawa S."/>
            <person name="Sagara H."/>
            <person name="Miura T."/>
            <person name="Yokobori S."/>
            <person name="Miyagawa K."/>
            <person name="Suzuki Y."/>
            <person name="Kubo T."/>
            <person name="Oyama M."/>
            <person name="Kohara Y."/>
            <person name="Fujiyama A."/>
            <person name="Arakawa K."/>
            <person name="Katayama T."/>
            <person name="Toyoda A."/>
            <person name="Kunieda T."/>
        </authorList>
    </citation>
    <scope>NUCLEOTIDE SEQUENCE [LARGE SCALE GENOMIC DNA]</scope>
    <source>
        <strain evidence="3 4">YOKOZUNA-1</strain>
    </source>
</reference>
<gene>
    <name evidence="3" type="primary">RvY_15138-1</name>
    <name evidence="3" type="synonym">RvY_15138.1</name>
    <name evidence="3" type="ORF">RvY_15138</name>
</gene>
<sequence>MDVEEEESETASCASEVPENDDEVLAEPDVVETGEDQPDTESDDDDVLYQINDIVHSSLFGHTSDFTLVSYVPKKGKAVTLLSSMHLDADIDESSKEEKPEIVMEYNRTKAGVDTLDQLTGNYSCRRKTSRWPMALFYDILDISALDAYIIWCEINPGWNSTLPTKRRMFLQDVSKKMMQRQLLRHPTTPNLPNTACNAQSFRIFLDRHDEISLRIAHASNRKQDREWTAEVCEEYISKLQKLYDEGFLNTPEQVWNLDETAFDTTNLFDRVVGRKGMKQIPSQYNGTAKECVTVPPCGTAAGLQLKLLALYAGNLHLKSRLEDTFNMCYHAVNESGYMDQLIFAKYIKEVVFPEITALLETGRRVEIFCSPSGQTSRLQPFDVAAFGGIKYRWNKYRRVKTGGPVTKDTLLSHLVMLWFRTDGFPQEFAFNAETNLKSGFAQCGLFPINPDMIRKTVKPYTDPSILQRGIRQVQSETTPDKLVEVLRAEYGITDADGLQAVKTCVENVLKGLTTGRVLAGAMAKTLMAEAPKKKRLGKNTMLRLKAGALITSDEMVAEIEAESARKKAVQAAAKAAKSSRAPKRKAPEPEPVLEPPGKKTSKATTKKPRRK</sequence>
<feature type="region of interest" description="Disordered" evidence="1">
    <location>
        <begin position="1"/>
        <end position="44"/>
    </location>
</feature>
<accession>A0A1D1VYN7</accession>
<evidence type="ECO:0000313" key="3">
    <source>
        <dbReference type="EMBL" id="GAV04938.1"/>
    </source>
</evidence>